<reference evidence="1 2" key="1">
    <citation type="submission" date="2024-05" db="EMBL/GenBank/DDBJ databases">
        <title>Genome sequencing and assembly of Indian major carp, Cirrhinus mrigala (Hamilton, 1822).</title>
        <authorList>
            <person name="Mohindra V."/>
            <person name="Chowdhury L.M."/>
            <person name="Lal K."/>
            <person name="Jena J.K."/>
        </authorList>
    </citation>
    <scope>NUCLEOTIDE SEQUENCE [LARGE SCALE GENOMIC DNA]</scope>
    <source>
        <strain evidence="1">CM1030</strain>
        <tissue evidence="1">Blood</tissue>
    </source>
</reference>
<evidence type="ECO:0000313" key="1">
    <source>
        <dbReference type="EMBL" id="KAL0154642.1"/>
    </source>
</evidence>
<dbReference type="Proteomes" id="UP001529510">
    <property type="component" value="Unassembled WGS sequence"/>
</dbReference>
<evidence type="ECO:0000313" key="2">
    <source>
        <dbReference type="Proteomes" id="UP001529510"/>
    </source>
</evidence>
<proteinExistence type="predicted"/>
<comment type="caution">
    <text evidence="1">The sequence shown here is derived from an EMBL/GenBank/DDBJ whole genome shotgun (WGS) entry which is preliminary data.</text>
</comment>
<gene>
    <name evidence="1" type="ORF">M9458_048905</name>
</gene>
<dbReference type="EMBL" id="JAMKFB020000025">
    <property type="protein sequence ID" value="KAL0154642.1"/>
    <property type="molecule type" value="Genomic_DNA"/>
</dbReference>
<dbReference type="AlphaFoldDB" id="A0ABD0MZH6"/>
<feature type="non-terminal residue" evidence="1">
    <location>
        <position position="1"/>
    </location>
</feature>
<sequence length="158" mass="18518">PNDTAETTACLLMNHIITLPLHLPYQPGDVNLVTAYTTQQYLEELHQHLRMTFSFTQQQLQKSAEGRKACYNQRPPTKNSVSRDKVWYYSFTQPQQNAPHRLSKTFLPYWMGPVLSPVVYRIRIRQGRSEPVLRCVHQNQIKRHLGSNRQEKGEDQTR</sequence>
<protein>
    <submittedName>
        <fullName evidence="1">Uncharacterized protein</fullName>
    </submittedName>
</protein>
<keyword evidence="2" id="KW-1185">Reference proteome</keyword>
<organism evidence="1 2">
    <name type="scientific">Cirrhinus mrigala</name>
    <name type="common">Mrigala</name>
    <dbReference type="NCBI Taxonomy" id="683832"/>
    <lineage>
        <taxon>Eukaryota</taxon>
        <taxon>Metazoa</taxon>
        <taxon>Chordata</taxon>
        <taxon>Craniata</taxon>
        <taxon>Vertebrata</taxon>
        <taxon>Euteleostomi</taxon>
        <taxon>Actinopterygii</taxon>
        <taxon>Neopterygii</taxon>
        <taxon>Teleostei</taxon>
        <taxon>Ostariophysi</taxon>
        <taxon>Cypriniformes</taxon>
        <taxon>Cyprinidae</taxon>
        <taxon>Labeoninae</taxon>
        <taxon>Labeonini</taxon>
        <taxon>Cirrhinus</taxon>
    </lineage>
</organism>
<name>A0ABD0MZH6_CIRMR</name>
<accession>A0ABD0MZH6</accession>